<dbReference type="GO" id="GO:0016740">
    <property type="term" value="F:transferase activity"/>
    <property type="evidence" value="ECO:0007669"/>
    <property type="project" value="UniProtKB-KW"/>
</dbReference>
<keyword evidence="3" id="KW-1185">Reference proteome</keyword>
<reference evidence="2" key="1">
    <citation type="submission" date="2021-04" db="EMBL/GenBank/DDBJ databases">
        <title>Isolation of p-tert-butylphenol degrading bacteria Sphingobium phenoxybenzoativorans Tas13 from active sludge.</title>
        <authorList>
            <person name="Li Y."/>
        </authorList>
    </citation>
    <scope>NUCLEOTIDE SEQUENCE</scope>
    <source>
        <strain evidence="2">Tas13</strain>
    </source>
</reference>
<accession>A0A975K781</accession>
<evidence type="ECO:0000313" key="3">
    <source>
        <dbReference type="Proteomes" id="UP000681425"/>
    </source>
</evidence>
<dbReference type="RefSeq" id="WP_212609183.1">
    <property type="nucleotide sequence ID" value="NZ_CP073910.1"/>
</dbReference>
<sequence length="420" mass="46395">MSAPHIALLTRMTTQNAGNEALSIELMHFLGRLVPTATVRALDRYPRYLEQFKMSAMKGNDAFAAFDDIAKHLISRFKRDGVALAPLAEESLVRLDQSARELQGLARRLKRKIGLRRNLARFPKIGGPALSSTIGTLDWADLLVWNPAGEFHPTGSVDEVYRLLLLVRIAQLLGTKTAIVNHSLEINDPRLADVVAGVYAASDYVGVRDATSVKVVADLGINPSRIFEAPDLVFLASRDASQSPRDRNNVVGFAINGLEASKDDREWDILFRGLKSHALDFVYLSNAMNHDLELATKLAAKYGGTVIDRQPTYRELRRLFGNLSVLVSSRLHSSILSLAEETPVVSIEPSLFKLTAIFEQMRYPISTDSFKSAGWGKRLCTEILGAVRDRDDLVSTGNVALQSQLKEIEASYAPLANLLR</sequence>
<dbReference type="PANTHER" id="PTHR36836:SF1">
    <property type="entry name" value="COLANIC ACID BIOSYNTHESIS PROTEIN WCAK"/>
    <property type="match status" value="1"/>
</dbReference>
<name>A0A975K781_9SPHN</name>
<feature type="domain" description="Polysaccharide pyruvyl transferase" evidence="1">
    <location>
        <begin position="16"/>
        <end position="349"/>
    </location>
</feature>
<dbReference type="KEGG" id="spph:KFK14_22350"/>
<dbReference type="AlphaFoldDB" id="A0A975K781"/>
<dbReference type="Proteomes" id="UP000681425">
    <property type="component" value="Chromosome"/>
</dbReference>
<evidence type="ECO:0000259" key="1">
    <source>
        <dbReference type="Pfam" id="PF04230"/>
    </source>
</evidence>
<dbReference type="EMBL" id="CP073910">
    <property type="protein sequence ID" value="QUT05659.1"/>
    <property type="molecule type" value="Genomic_DNA"/>
</dbReference>
<protein>
    <submittedName>
        <fullName evidence="2">Polysaccharide pyruvyl transferase family protein</fullName>
    </submittedName>
</protein>
<evidence type="ECO:0000313" key="2">
    <source>
        <dbReference type="EMBL" id="QUT05659.1"/>
    </source>
</evidence>
<proteinExistence type="predicted"/>
<gene>
    <name evidence="2" type="ORF">KFK14_22350</name>
</gene>
<dbReference type="PANTHER" id="PTHR36836">
    <property type="entry name" value="COLANIC ACID BIOSYNTHESIS PROTEIN WCAK"/>
    <property type="match status" value="1"/>
</dbReference>
<dbReference type="Pfam" id="PF04230">
    <property type="entry name" value="PS_pyruv_trans"/>
    <property type="match status" value="1"/>
</dbReference>
<dbReference type="InterPro" id="IPR007345">
    <property type="entry name" value="Polysacch_pyruvyl_Trfase"/>
</dbReference>
<organism evidence="2 3">
    <name type="scientific">Sphingobium phenoxybenzoativorans</name>
    <dbReference type="NCBI Taxonomy" id="1592790"/>
    <lineage>
        <taxon>Bacteria</taxon>
        <taxon>Pseudomonadati</taxon>
        <taxon>Pseudomonadota</taxon>
        <taxon>Alphaproteobacteria</taxon>
        <taxon>Sphingomonadales</taxon>
        <taxon>Sphingomonadaceae</taxon>
        <taxon>Sphingobium</taxon>
    </lineage>
</organism>
<keyword evidence="2" id="KW-0808">Transferase</keyword>